<name>A0A154PQ44_DUFNO</name>
<reference evidence="1 2" key="1">
    <citation type="submission" date="2015-07" db="EMBL/GenBank/DDBJ databases">
        <title>The genome of Dufourea novaeangliae.</title>
        <authorList>
            <person name="Pan H."/>
            <person name="Kapheim K."/>
        </authorList>
    </citation>
    <scope>NUCLEOTIDE SEQUENCE [LARGE SCALE GENOMIC DNA]</scope>
    <source>
        <strain evidence="1">0120121106</strain>
        <tissue evidence="1">Whole body</tissue>
    </source>
</reference>
<gene>
    <name evidence="1" type="ORF">WN55_06228</name>
</gene>
<dbReference type="Proteomes" id="UP000076502">
    <property type="component" value="Unassembled WGS sequence"/>
</dbReference>
<keyword evidence="2" id="KW-1185">Reference proteome</keyword>
<dbReference type="AlphaFoldDB" id="A0A154PQ44"/>
<sequence length="67" mass="8271">MYKRGKIQVVVGKVLTRYTSSGQCREVVPPQRDKDLQEKERWGRIWKSRYNKRHMRRVRDRISRVLR</sequence>
<accession>A0A154PQ44</accession>
<dbReference type="EMBL" id="KQ435031">
    <property type="protein sequence ID" value="KZC14021.1"/>
    <property type="molecule type" value="Genomic_DNA"/>
</dbReference>
<evidence type="ECO:0000313" key="2">
    <source>
        <dbReference type="Proteomes" id="UP000076502"/>
    </source>
</evidence>
<protein>
    <submittedName>
        <fullName evidence="1">Uncharacterized protein</fullName>
    </submittedName>
</protein>
<evidence type="ECO:0000313" key="1">
    <source>
        <dbReference type="EMBL" id="KZC14021.1"/>
    </source>
</evidence>
<proteinExistence type="predicted"/>
<organism evidence="1 2">
    <name type="scientific">Dufourea novaeangliae</name>
    <name type="common">Sweat bee</name>
    <dbReference type="NCBI Taxonomy" id="178035"/>
    <lineage>
        <taxon>Eukaryota</taxon>
        <taxon>Metazoa</taxon>
        <taxon>Ecdysozoa</taxon>
        <taxon>Arthropoda</taxon>
        <taxon>Hexapoda</taxon>
        <taxon>Insecta</taxon>
        <taxon>Pterygota</taxon>
        <taxon>Neoptera</taxon>
        <taxon>Endopterygota</taxon>
        <taxon>Hymenoptera</taxon>
        <taxon>Apocrita</taxon>
        <taxon>Aculeata</taxon>
        <taxon>Apoidea</taxon>
        <taxon>Anthophila</taxon>
        <taxon>Halictidae</taxon>
        <taxon>Rophitinae</taxon>
        <taxon>Dufourea</taxon>
    </lineage>
</organism>